<feature type="transmembrane region" description="Helical" evidence="7">
    <location>
        <begin position="245"/>
        <end position="262"/>
    </location>
</feature>
<evidence type="ECO:0000256" key="4">
    <source>
        <dbReference type="ARBA" id="ARBA00022692"/>
    </source>
</evidence>
<keyword evidence="6 7" id="KW-0472">Membrane</keyword>
<evidence type="ECO:0000256" key="3">
    <source>
        <dbReference type="ARBA" id="ARBA00022475"/>
    </source>
</evidence>
<feature type="transmembrane region" description="Helical" evidence="7">
    <location>
        <begin position="349"/>
        <end position="368"/>
    </location>
</feature>
<feature type="transmembrane region" description="Helical" evidence="7">
    <location>
        <begin position="380"/>
        <end position="403"/>
    </location>
</feature>
<dbReference type="PANTHER" id="PTHR42718:SF39">
    <property type="entry name" value="ACTINORHODIN TRANSPORTER-RELATED"/>
    <property type="match status" value="1"/>
</dbReference>
<feature type="transmembrane region" description="Helical" evidence="7">
    <location>
        <begin position="424"/>
        <end position="444"/>
    </location>
</feature>
<dbReference type="PROSITE" id="PS00217">
    <property type="entry name" value="SUGAR_TRANSPORT_2"/>
    <property type="match status" value="1"/>
</dbReference>
<dbReference type="Gene3D" id="1.20.1720.10">
    <property type="entry name" value="Multidrug resistance protein D"/>
    <property type="match status" value="1"/>
</dbReference>
<proteinExistence type="predicted"/>
<dbReference type="Proteomes" id="UP001596356">
    <property type="component" value="Unassembled WGS sequence"/>
</dbReference>
<keyword evidence="4 7" id="KW-0812">Transmembrane</keyword>
<dbReference type="InterPro" id="IPR004638">
    <property type="entry name" value="EmrB-like"/>
</dbReference>
<dbReference type="InterPro" id="IPR011701">
    <property type="entry name" value="MFS"/>
</dbReference>
<dbReference type="InterPro" id="IPR020846">
    <property type="entry name" value="MFS_dom"/>
</dbReference>
<keyword evidence="5 7" id="KW-1133">Transmembrane helix</keyword>
<evidence type="ECO:0000256" key="1">
    <source>
        <dbReference type="ARBA" id="ARBA00004651"/>
    </source>
</evidence>
<dbReference type="Gene3D" id="1.20.1250.20">
    <property type="entry name" value="MFS general substrate transporter like domains"/>
    <property type="match status" value="1"/>
</dbReference>
<dbReference type="InterPro" id="IPR005829">
    <property type="entry name" value="Sugar_transporter_CS"/>
</dbReference>
<dbReference type="EMBL" id="JBHSWJ010000002">
    <property type="protein sequence ID" value="MFC6713482.1"/>
    <property type="molecule type" value="Genomic_DNA"/>
</dbReference>
<feature type="transmembrane region" description="Helical" evidence="7">
    <location>
        <begin position="450"/>
        <end position="470"/>
    </location>
</feature>
<dbReference type="CDD" id="cd17321">
    <property type="entry name" value="MFS_MMR_MDR_like"/>
    <property type="match status" value="1"/>
</dbReference>
<feature type="transmembrane region" description="Helical" evidence="7">
    <location>
        <begin position="57"/>
        <end position="75"/>
    </location>
</feature>
<evidence type="ECO:0000256" key="2">
    <source>
        <dbReference type="ARBA" id="ARBA00022448"/>
    </source>
</evidence>
<feature type="transmembrane region" description="Helical" evidence="7">
    <location>
        <begin position="315"/>
        <end position="337"/>
    </location>
</feature>
<feature type="domain" description="Major facilitator superfamily (MFS) profile" evidence="8">
    <location>
        <begin position="21"/>
        <end position="474"/>
    </location>
</feature>
<evidence type="ECO:0000256" key="7">
    <source>
        <dbReference type="SAM" id="Phobius"/>
    </source>
</evidence>
<reference evidence="10" key="1">
    <citation type="journal article" date="2019" name="Int. J. Syst. Evol. Microbiol.">
        <title>The Global Catalogue of Microorganisms (GCM) 10K type strain sequencing project: providing services to taxonomists for standard genome sequencing and annotation.</title>
        <authorList>
            <consortium name="The Broad Institute Genomics Platform"/>
            <consortium name="The Broad Institute Genome Sequencing Center for Infectious Disease"/>
            <person name="Wu L."/>
            <person name="Ma J."/>
        </authorList>
    </citation>
    <scope>NUCLEOTIDE SEQUENCE [LARGE SCALE GENOMIC DNA]</scope>
    <source>
        <strain evidence="10">NBRC 106593</strain>
    </source>
</reference>
<dbReference type="InterPro" id="IPR036259">
    <property type="entry name" value="MFS_trans_sf"/>
</dbReference>
<comment type="subcellular location">
    <subcellularLocation>
        <location evidence="1">Cell membrane</location>
        <topology evidence="1">Multi-pass membrane protein</topology>
    </subcellularLocation>
</comment>
<keyword evidence="3" id="KW-1003">Cell membrane</keyword>
<evidence type="ECO:0000313" key="9">
    <source>
        <dbReference type="EMBL" id="MFC6713482.1"/>
    </source>
</evidence>
<feature type="transmembrane region" description="Helical" evidence="7">
    <location>
        <begin position="211"/>
        <end position="233"/>
    </location>
</feature>
<feature type="transmembrane region" description="Helical" evidence="7">
    <location>
        <begin position="145"/>
        <end position="171"/>
    </location>
</feature>
<feature type="transmembrane region" description="Helical" evidence="7">
    <location>
        <begin position="21"/>
        <end position="45"/>
    </location>
</feature>
<dbReference type="Pfam" id="PF07690">
    <property type="entry name" value="MFS_1"/>
    <property type="match status" value="1"/>
</dbReference>
<evidence type="ECO:0000256" key="5">
    <source>
        <dbReference type="ARBA" id="ARBA00022989"/>
    </source>
</evidence>
<dbReference type="PANTHER" id="PTHR42718">
    <property type="entry name" value="MAJOR FACILITATOR SUPERFAMILY MULTIDRUG TRANSPORTER MFSC"/>
    <property type="match status" value="1"/>
</dbReference>
<dbReference type="PROSITE" id="PS50850">
    <property type="entry name" value="MFS"/>
    <property type="match status" value="1"/>
</dbReference>
<evidence type="ECO:0000259" key="8">
    <source>
        <dbReference type="PROSITE" id="PS50850"/>
    </source>
</evidence>
<keyword evidence="10" id="KW-1185">Reference proteome</keyword>
<gene>
    <name evidence="9" type="ORF">ACFQBT_06385</name>
</gene>
<dbReference type="RefSeq" id="WP_377821265.1">
    <property type="nucleotide sequence ID" value="NZ_JBHSWJ010000002.1"/>
</dbReference>
<feature type="transmembrane region" description="Helical" evidence="7">
    <location>
        <begin position="177"/>
        <end position="199"/>
    </location>
</feature>
<organism evidence="9 10">
    <name type="scientific">Branchiibius cervicis</name>
    <dbReference type="NCBI Taxonomy" id="908252"/>
    <lineage>
        <taxon>Bacteria</taxon>
        <taxon>Bacillati</taxon>
        <taxon>Actinomycetota</taxon>
        <taxon>Actinomycetes</taxon>
        <taxon>Micrococcales</taxon>
        <taxon>Dermacoccaceae</taxon>
        <taxon>Branchiibius</taxon>
    </lineage>
</organism>
<accession>A0ABW2AQX5</accession>
<name>A0ABW2AQX5_9MICO</name>
<evidence type="ECO:0000313" key="10">
    <source>
        <dbReference type="Proteomes" id="UP001596356"/>
    </source>
</evidence>
<keyword evidence="2" id="KW-0813">Transport</keyword>
<dbReference type="NCBIfam" id="TIGR00711">
    <property type="entry name" value="efflux_EmrB"/>
    <property type="match status" value="1"/>
</dbReference>
<dbReference type="PRINTS" id="PR01036">
    <property type="entry name" value="TCRTETB"/>
</dbReference>
<dbReference type="SUPFAM" id="SSF103473">
    <property type="entry name" value="MFS general substrate transporter"/>
    <property type="match status" value="1"/>
</dbReference>
<feature type="transmembrane region" description="Helical" evidence="7">
    <location>
        <begin position="283"/>
        <end position="309"/>
    </location>
</feature>
<feature type="transmembrane region" description="Helical" evidence="7">
    <location>
        <begin position="87"/>
        <end position="106"/>
    </location>
</feature>
<sequence>MTNRQTSQDSTADENDDRWRALAVCLVAGFMTLLDVSIVNVALPAIAKGIHASSSELQWIVSGYALTFGLVLVPSGRLGDVLGRRTMFIIGVVVFGVSSLVCGLAPNPAVLVAARLIQGVGGGILNPQVSGLIQEMFSGSERGRAFGLLGATIGISTAVGPITGGAILSWLGDDAGWRWIFLVNIPIVVAAVVLARLWLPPAKHKLRDLSADLDPVGVLLLGATVVLLLLPLVQNGQQGGTALPWWLAVIGALFGAGFVWWERRYRAAGGDPLVDLSLFSVPGYTPGAVIGTVYFAGFTGIFFVLTIHFQVSLGYSPLMAGLAVTPFAAGSAITSALSGRLVGRFGRSMVTGGLLLVLIGLIAVDVVLTTVHGARTGWALAGPLLVAGLGSGLVISPNVTLTLQDVPVRRAGTAGGMLQTGQRIGTAAGIALVGSVFFSSGSGGQDGASAAIRVTAALVTVALIASLVDLRGRRRPHGRHEVSPSL</sequence>
<protein>
    <submittedName>
        <fullName evidence="9">MFS transporter</fullName>
    </submittedName>
</protein>
<evidence type="ECO:0000256" key="6">
    <source>
        <dbReference type="ARBA" id="ARBA00023136"/>
    </source>
</evidence>
<comment type="caution">
    <text evidence="9">The sequence shown here is derived from an EMBL/GenBank/DDBJ whole genome shotgun (WGS) entry which is preliminary data.</text>
</comment>